<evidence type="ECO:0000313" key="2">
    <source>
        <dbReference type="EMBL" id="AWW43177.1"/>
    </source>
</evidence>
<evidence type="ECO:0000313" key="3">
    <source>
        <dbReference type="Proteomes" id="UP000249616"/>
    </source>
</evidence>
<dbReference type="Proteomes" id="UP000249616">
    <property type="component" value="Plasmid unnamed1"/>
</dbReference>
<accession>A0A2Z4JDW9</accession>
<proteinExistence type="predicted"/>
<keyword evidence="3" id="KW-1185">Reference proteome</keyword>
<protein>
    <submittedName>
        <fullName evidence="2">Uncharacterized protein</fullName>
    </submittedName>
</protein>
<name>A0A2Z4JDW9_9ACTN</name>
<dbReference type="RefSeq" id="WP_112443037.1">
    <property type="nucleotide sequence ID" value="NZ_CBDRHE010000020.1"/>
</dbReference>
<feature type="region of interest" description="Disordered" evidence="1">
    <location>
        <begin position="1"/>
        <end position="22"/>
    </location>
</feature>
<feature type="compositionally biased region" description="Pro residues" evidence="1">
    <location>
        <begin position="1"/>
        <end position="12"/>
    </location>
</feature>
<gene>
    <name evidence="2" type="ORF">DN051_41970</name>
</gene>
<dbReference type="KEGG" id="scad:DN051_41970"/>
<reference evidence="3" key="1">
    <citation type="submission" date="2018-06" db="EMBL/GenBank/DDBJ databases">
        <authorList>
            <person name="Li K."/>
        </authorList>
    </citation>
    <scope>NUCLEOTIDE SEQUENCE [LARGE SCALE GENOMIC DNA]</scope>
    <source>
        <strain evidence="3">ZFG47</strain>
        <plasmid evidence="3">unnamed1</plasmid>
    </source>
</reference>
<keyword evidence="2" id="KW-0614">Plasmid</keyword>
<sequence>MIVPPFPYSPPRSPRENRPVHPPTESVVVAFIGQREEDEAAAGTLTIVAHVSGPRLYYRDEDRTRATICTNRPSVCPRHTDPH</sequence>
<dbReference type="AlphaFoldDB" id="A0A2Z4JDW9"/>
<evidence type="ECO:0000256" key="1">
    <source>
        <dbReference type="SAM" id="MobiDB-lite"/>
    </source>
</evidence>
<dbReference type="EMBL" id="CP030074">
    <property type="protein sequence ID" value="AWW43177.1"/>
    <property type="molecule type" value="Genomic_DNA"/>
</dbReference>
<geneLocation type="plasmid" evidence="2 3">
    <name>unnamed1</name>
</geneLocation>
<organism evidence="2 3">
    <name type="scientific">Streptomyces cadmiisoli</name>
    <dbReference type="NCBI Taxonomy" id="2184053"/>
    <lineage>
        <taxon>Bacteria</taxon>
        <taxon>Bacillati</taxon>
        <taxon>Actinomycetota</taxon>
        <taxon>Actinomycetes</taxon>
        <taxon>Kitasatosporales</taxon>
        <taxon>Streptomycetaceae</taxon>
        <taxon>Streptomyces</taxon>
        <taxon>Streptomyces aurantiacus group</taxon>
    </lineage>
</organism>